<evidence type="ECO:0000256" key="7">
    <source>
        <dbReference type="ARBA" id="ARBA00023136"/>
    </source>
</evidence>
<evidence type="ECO:0000313" key="10">
    <source>
        <dbReference type="EMBL" id="CBK20418.2"/>
    </source>
</evidence>
<evidence type="ECO:0000256" key="6">
    <source>
        <dbReference type="ARBA" id="ARBA00022989"/>
    </source>
</evidence>
<keyword evidence="8 10" id="KW-0012">Acyltransferase</keyword>
<accession>D8LXW3</accession>
<evidence type="ECO:0000256" key="8">
    <source>
        <dbReference type="ARBA" id="ARBA00023315"/>
    </source>
</evidence>
<evidence type="ECO:0000313" key="11">
    <source>
        <dbReference type="Proteomes" id="UP000008312"/>
    </source>
</evidence>
<dbReference type="EMBL" id="FN668639">
    <property type="protein sequence ID" value="CBK20418.2"/>
    <property type="molecule type" value="Genomic_DNA"/>
</dbReference>
<organism evidence="10">
    <name type="scientific">Blastocystis hominis</name>
    <dbReference type="NCBI Taxonomy" id="12968"/>
    <lineage>
        <taxon>Eukaryota</taxon>
        <taxon>Sar</taxon>
        <taxon>Stramenopiles</taxon>
        <taxon>Bigyra</taxon>
        <taxon>Opalozoa</taxon>
        <taxon>Opalinata</taxon>
        <taxon>Blastocystidae</taxon>
        <taxon>Blastocystis</taxon>
    </lineage>
</organism>
<name>D8LXW3_BLAHO</name>
<dbReference type="GeneID" id="24918053"/>
<dbReference type="InParanoid" id="D8LXW3"/>
<keyword evidence="4 9" id="KW-0812">Transmembrane</keyword>
<reference evidence="10" key="1">
    <citation type="submission" date="2010-02" db="EMBL/GenBank/DDBJ databases">
        <title>Sequencing and annotation of the Blastocystis hominis genome.</title>
        <authorList>
            <person name="Wincker P."/>
        </authorList>
    </citation>
    <scope>NUCLEOTIDE SEQUENCE</scope>
    <source>
        <strain evidence="10">Singapore isolate B</strain>
    </source>
</reference>
<evidence type="ECO:0000256" key="4">
    <source>
        <dbReference type="ARBA" id="ARBA00022692"/>
    </source>
</evidence>
<keyword evidence="5" id="KW-0256">Endoplasmic reticulum</keyword>
<dbReference type="GO" id="GO:0005789">
    <property type="term" value="C:endoplasmic reticulum membrane"/>
    <property type="evidence" value="ECO:0007669"/>
    <property type="project" value="UniProtKB-SubCell"/>
</dbReference>
<dbReference type="InterPro" id="IPR014371">
    <property type="entry name" value="Oat_ACAT_DAG_ARE"/>
</dbReference>
<dbReference type="PANTHER" id="PTHR10408">
    <property type="entry name" value="STEROL O-ACYLTRANSFERASE"/>
    <property type="match status" value="1"/>
</dbReference>
<feature type="transmembrane region" description="Helical" evidence="9">
    <location>
        <begin position="75"/>
        <end position="97"/>
    </location>
</feature>
<sequence length="268" mass="31374">MRISHRPLTAVLPMMGVVLMALKGHSFVLTNYSLEKQSTEEIPNSLGHYLYFIVAPTLLYELAYPRTKTIRLSYVVQLTVPMLICFGLMYVIMMQFVNPILSDTTSNIIYRIFRCSLSAFLIWLLLFFSVFHCALNLLAELTMFGDRLLYEDWWNATTMLEFWKKWNGPIHYWCLRHVYVETQVYGNWSKPLASLATFMVSGIAHELVCSVVFRKLSLYFFLGMVVQLPLQLVSKYFENTRVGNMIMWVSLFLGQPLLEVRNLWELRM</sequence>
<evidence type="ECO:0000256" key="2">
    <source>
        <dbReference type="ARBA" id="ARBA00009010"/>
    </source>
</evidence>
<dbReference type="Pfam" id="PF03062">
    <property type="entry name" value="MBOAT"/>
    <property type="match status" value="1"/>
</dbReference>
<evidence type="ECO:0000256" key="5">
    <source>
        <dbReference type="ARBA" id="ARBA00022824"/>
    </source>
</evidence>
<dbReference type="InterPro" id="IPR004299">
    <property type="entry name" value="MBOAT_fam"/>
</dbReference>
<dbReference type="AlphaFoldDB" id="D8LXW3"/>
<feature type="transmembrane region" description="Helical" evidence="9">
    <location>
        <begin position="46"/>
        <end position="63"/>
    </location>
</feature>
<keyword evidence="6 9" id="KW-1133">Transmembrane helix</keyword>
<keyword evidence="3 10" id="KW-0808">Transferase</keyword>
<keyword evidence="7 9" id="KW-0472">Membrane</keyword>
<protein>
    <submittedName>
        <fullName evidence="10">Acyl CoA:diacylglycerol acyltransferase</fullName>
    </submittedName>
</protein>
<evidence type="ECO:0000256" key="1">
    <source>
        <dbReference type="ARBA" id="ARBA00004477"/>
    </source>
</evidence>
<comment type="similarity">
    <text evidence="2">Belongs to the membrane-bound acyltransferase family. Sterol o-acyltransferase subfamily.</text>
</comment>
<evidence type="ECO:0000256" key="9">
    <source>
        <dbReference type="SAM" id="Phobius"/>
    </source>
</evidence>
<dbReference type="Proteomes" id="UP000008312">
    <property type="component" value="Unassembled WGS sequence"/>
</dbReference>
<dbReference type="GO" id="GO:0008374">
    <property type="term" value="F:O-acyltransferase activity"/>
    <property type="evidence" value="ECO:0007669"/>
    <property type="project" value="InterPro"/>
</dbReference>
<gene>
    <name evidence="10" type="ORF">GSBLH_T00000761001</name>
</gene>
<evidence type="ECO:0000256" key="3">
    <source>
        <dbReference type="ARBA" id="ARBA00022679"/>
    </source>
</evidence>
<feature type="transmembrane region" description="Helical" evidence="9">
    <location>
        <begin position="12"/>
        <end position="34"/>
    </location>
</feature>
<comment type="subcellular location">
    <subcellularLocation>
        <location evidence="1">Endoplasmic reticulum membrane</location>
        <topology evidence="1">Multi-pass membrane protein</topology>
    </subcellularLocation>
</comment>
<feature type="transmembrane region" description="Helical" evidence="9">
    <location>
        <begin position="117"/>
        <end position="139"/>
    </location>
</feature>
<proteinExistence type="inferred from homology"/>
<dbReference type="OrthoDB" id="10039049at2759"/>
<keyword evidence="11" id="KW-1185">Reference proteome</keyword>
<dbReference type="OMA" id="KINIYQR"/>
<dbReference type="RefSeq" id="XP_012894466.1">
    <property type="nucleotide sequence ID" value="XM_013039012.1"/>
</dbReference>